<comment type="caution">
    <text evidence="1">The sequence shown here is derived from an EMBL/GenBank/DDBJ whole genome shotgun (WGS) entry which is preliminary data.</text>
</comment>
<dbReference type="PANTHER" id="PTHR35332:SF2">
    <property type="entry name" value="REGULATION OF ENOLASE PROTEIN 1"/>
    <property type="match status" value="1"/>
</dbReference>
<sequence length="212" mass="24923">MYGKAFQKESNDSKNDSTMEKMQWFNQPDKWKLQDNKLSMFVTPKTDYWRITHYGFTVDDGPFFYETVGGEFEVKVKITGDYKVRFDQMGLMLRIDEKTWIKTGVEFVNDKINISAVVTNEKSDWSVVEMTKKPKSLWLKVIRKLDAVEIFYSLDDVTYTMIRLAYFPDNKPVMVGMIAASPDGDGFNALFEEFEIKHIPDTRRLKWLENNK</sequence>
<name>A0ABW5K6G6_9FLAO</name>
<dbReference type="SUPFAM" id="SSF49899">
    <property type="entry name" value="Concanavalin A-like lectins/glucanases"/>
    <property type="match status" value="1"/>
</dbReference>
<dbReference type="PIRSF" id="PIRSF022704">
    <property type="entry name" value="UCP022704"/>
    <property type="match status" value="1"/>
</dbReference>
<dbReference type="EMBL" id="JBHULG010000001">
    <property type="protein sequence ID" value="MFD2544462.1"/>
    <property type="molecule type" value="Genomic_DNA"/>
</dbReference>
<dbReference type="PANTHER" id="PTHR35332">
    <property type="entry name" value="REGULATION OF ENOLASE PROTEIN 1"/>
    <property type="match status" value="1"/>
</dbReference>
<protein>
    <submittedName>
        <fullName evidence="1">DUF1349 domain-containing protein</fullName>
    </submittedName>
</protein>
<dbReference type="Gene3D" id="2.60.120.200">
    <property type="match status" value="1"/>
</dbReference>
<keyword evidence="2" id="KW-1185">Reference proteome</keyword>
<dbReference type="InterPro" id="IPR015987">
    <property type="entry name" value="UCP022704"/>
</dbReference>
<organism evidence="1 2">
    <name type="scientific">Kaistella montana</name>
    <dbReference type="NCBI Taxonomy" id="1849733"/>
    <lineage>
        <taxon>Bacteria</taxon>
        <taxon>Pseudomonadati</taxon>
        <taxon>Bacteroidota</taxon>
        <taxon>Flavobacteriia</taxon>
        <taxon>Flavobacteriales</taxon>
        <taxon>Weeksellaceae</taxon>
        <taxon>Chryseobacterium group</taxon>
        <taxon>Kaistella</taxon>
    </lineage>
</organism>
<evidence type="ECO:0000313" key="2">
    <source>
        <dbReference type="Proteomes" id="UP001597394"/>
    </source>
</evidence>
<evidence type="ECO:0000313" key="1">
    <source>
        <dbReference type="EMBL" id="MFD2544462.1"/>
    </source>
</evidence>
<dbReference type="Pfam" id="PF07081">
    <property type="entry name" value="DUF1349"/>
    <property type="match status" value="1"/>
</dbReference>
<dbReference type="Proteomes" id="UP001597394">
    <property type="component" value="Unassembled WGS sequence"/>
</dbReference>
<dbReference type="RefSeq" id="WP_255928687.1">
    <property type="nucleotide sequence ID" value="NZ_JANFQP010000001.1"/>
</dbReference>
<gene>
    <name evidence="1" type="ORF">ACFSO8_03210</name>
</gene>
<accession>A0ABW5K6G6</accession>
<proteinExistence type="predicted"/>
<dbReference type="InterPro" id="IPR009784">
    <property type="entry name" value="DUF1349"/>
</dbReference>
<dbReference type="InterPro" id="IPR013320">
    <property type="entry name" value="ConA-like_dom_sf"/>
</dbReference>
<reference evidence="2" key="1">
    <citation type="journal article" date="2019" name="Int. J. Syst. Evol. Microbiol.">
        <title>The Global Catalogue of Microorganisms (GCM) 10K type strain sequencing project: providing services to taxonomists for standard genome sequencing and annotation.</title>
        <authorList>
            <consortium name="The Broad Institute Genomics Platform"/>
            <consortium name="The Broad Institute Genome Sequencing Center for Infectious Disease"/>
            <person name="Wu L."/>
            <person name="Ma J."/>
        </authorList>
    </citation>
    <scope>NUCLEOTIDE SEQUENCE [LARGE SCALE GENOMIC DNA]</scope>
    <source>
        <strain evidence="2">KCTC 52204</strain>
    </source>
</reference>